<dbReference type="Pfam" id="PF00646">
    <property type="entry name" value="F-box"/>
    <property type="match status" value="1"/>
</dbReference>
<evidence type="ECO:0000313" key="4">
    <source>
        <dbReference type="Proteomes" id="UP001497512"/>
    </source>
</evidence>
<protein>
    <recommendedName>
        <fullName evidence="2">F-box domain-containing protein</fullName>
    </recommendedName>
</protein>
<dbReference type="PANTHER" id="PTHR33736:SF12">
    <property type="entry name" value="F-BOX DOMAIN-CONTAINING PROTEIN"/>
    <property type="match status" value="1"/>
</dbReference>
<gene>
    <name evidence="3" type="ORF">CSSPTR1EN2_LOCUS18370</name>
</gene>
<dbReference type="Proteomes" id="UP001497512">
    <property type="component" value="Chromosome 5"/>
</dbReference>
<keyword evidence="1" id="KW-1133">Transmembrane helix</keyword>
<dbReference type="SMART" id="SM00256">
    <property type="entry name" value="FBOX"/>
    <property type="match status" value="1"/>
</dbReference>
<dbReference type="InterPro" id="IPR036047">
    <property type="entry name" value="F-box-like_dom_sf"/>
</dbReference>
<keyword evidence="1" id="KW-0472">Membrane</keyword>
<name>A0ABP0UPC2_9BRYO</name>
<dbReference type="EMBL" id="OZ019897">
    <property type="protein sequence ID" value="CAK9226700.1"/>
    <property type="molecule type" value="Genomic_DNA"/>
</dbReference>
<dbReference type="PANTHER" id="PTHR33736">
    <property type="entry name" value="F-BOX PROTEIN-RELATED"/>
    <property type="match status" value="1"/>
</dbReference>
<feature type="domain" description="F-box" evidence="2">
    <location>
        <begin position="1"/>
        <end position="41"/>
    </location>
</feature>
<evidence type="ECO:0000256" key="1">
    <source>
        <dbReference type="SAM" id="Phobius"/>
    </source>
</evidence>
<sequence>MSAELVYAVLSRVDALTLAKASCVSPEFRTLCADEGLWEKLCTARWPSTKEPHVKSIVSSMGGFRKLYAACYPLILTKGAETSKDEKIMKTWSCKAEHSHDSTGWDSCGGVQLDDDASSEEVAASDFISIIDVVYNGDSVLSRTIEGIPETGNFVADWFSVCPFSFDVLRDHRDSERDYYGFSLEEDDEGFQNSVVATNMMSRADYFPVRCTTVQQMKEGRFTNDAAALKKAWKTLQENMRMSWILMRKSTKQMINLASWKPLEGGTCGWPYEEDFVLQFGSILPATTSYSSNGSTGPSKSSSNIKTASSYSIQCNIILKCNLRTAARNIPESCSVPEDPIFLKTTLWMTELSMQLKNMEGAILNGRNSLITLSRLGSITRDCKTRDHCKLVESYQACLRIKSQLKKNKIRAEAQLDTAMAISAICVFFCLNFIFFYLKYY</sequence>
<keyword evidence="4" id="KW-1185">Reference proteome</keyword>
<dbReference type="InterPro" id="IPR001810">
    <property type="entry name" value="F-box_dom"/>
</dbReference>
<organism evidence="3 4">
    <name type="scientific">Sphagnum troendelagicum</name>
    <dbReference type="NCBI Taxonomy" id="128251"/>
    <lineage>
        <taxon>Eukaryota</taxon>
        <taxon>Viridiplantae</taxon>
        <taxon>Streptophyta</taxon>
        <taxon>Embryophyta</taxon>
        <taxon>Bryophyta</taxon>
        <taxon>Sphagnophytina</taxon>
        <taxon>Sphagnopsida</taxon>
        <taxon>Sphagnales</taxon>
        <taxon>Sphagnaceae</taxon>
        <taxon>Sphagnum</taxon>
    </lineage>
</organism>
<evidence type="ECO:0000259" key="2">
    <source>
        <dbReference type="SMART" id="SM00256"/>
    </source>
</evidence>
<reference evidence="3" key="1">
    <citation type="submission" date="2024-02" db="EMBL/GenBank/DDBJ databases">
        <authorList>
            <consortium name="ELIXIR-Norway"/>
            <consortium name="Elixir Norway"/>
        </authorList>
    </citation>
    <scope>NUCLEOTIDE SEQUENCE</scope>
</reference>
<proteinExistence type="predicted"/>
<accession>A0ABP0UPC2</accession>
<feature type="transmembrane region" description="Helical" evidence="1">
    <location>
        <begin position="419"/>
        <end position="438"/>
    </location>
</feature>
<evidence type="ECO:0000313" key="3">
    <source>
        <dbReference type="EMBL" id="CAK9226700.1"/>
    </source>
</evidence>
<dbReference type="Gene3D" id="1.20.1280.50">
    <property type="match status" value="1"/>
</dbReference>
<dbReference type="InterPro" id="IPR045283">
    <property type="entry name" value="AT3G44326-like"/>
</dbReference>
<keyword evidence="1" id="KW-0812">Transmembrane</keyword>
<dbReference type="SUPFAM" id="SSF81383">
    <property type="entry name" value="F-box domain"/>
    <property type="match status" value="1"/>
</dbReference>